<dbReference type="Proteomes" id="UP000053039">
    <property type="component" value="Unassembled WGS sequence"/>
</dbReference>
<name>A0A124H8A7_9ACTN</name>
<evidence type="ECO:0000313" key="1">
    <source>
        <dbReference type="EMBL" id="KUM82307.1"/>
    </source>
</evidence>
<organism evidence="1 2">
    <name type="scientific">Streptomyces pseudovenezuelae</name>
    <dbReference type="NCBI Taxonomy" id="67350"/>
    <lineage>
        <taxon>Bacteria</taxon>
        <taxon>Bacillati</taxon>
        <taxon>Actinomycetota</taxon>
        <taxon>Actinomycetes</taxon>
        <taxon>Kitasatosporales</taxon>
        <taxon>Streptomycetaceae</taxon>
        <taxon>Streptomyces</taxon>
        <taxon>Streptomyces aurantiacus group</taxon>
    </lineage>
</organism>
<protein>
    <submittedName>
        <fullName evidence="1">Uncharacterized protein</fullName>
    </submittedName>
</protein>
<proteinExistence type="predicted"/>
<accession>A0A124H8A7</accession>
<evidence type="ECO:0000313" key="2">
    <source>
        <dbReference type="Proteomes" id="UP000053039"/>
    </source>
</evidence>
<sequence>MVRSLGTSLLVWYNQPPGRCEALDTNQPSDRQRCPGIAAFAVRFRRDVTEADAFTCAAHARPLAATADRAPYITATVYRLR</sequence>
<gene>
    <name evidence="1" type="ORF">AQI94_42295</name>
</gene>
<dbReference type="AlphaFoldDB" id="A0A124H8A7"/>
<reference evidence="1 2" key="1">
    <citation type="submission" date="2015-10" db="EMBL/GenBank/DDBJ databases">
        <title>Draft genome sequence of Streptomyces pseudovenezuelae DSM 40212, type strain for the species Streptomyces pseudovenezuelae.</title>
        <authorList>
            <person name="Ruckert C."/>
            <person name="Winkler A."/>
            <person name="Kalinowski J."/>
            <person name="Kampfer P."/>
            <person name="Glaeser S."/>
        </authorList>
    </citation>
    <scope>NUCLEOTIDE SEQUENCE [LARGE SCALE GENOMIC DNA]</scope>
    <source>
        <strain evidence="1 2">DSM 40212</strain>
    </source>
</reference>
<comment type="caution">
    <text evidence="1">The sequence shown here is derived from an EMBL/GenBank/DDBJ whole genome shotgun (WGS) entry which is preliminary data.</text>
</comment>
<dbReference type="EMBL" id="LMWM01000085">
    <property type="protein sequence ID" value="KUM82307.1"/>
    <property type="molecule type" value="Genomic_DNA"/>
</dbReference>